<evidence type="ECO:0000313" key="3">
    <source>
        <dbReference type="Proteomes" id="UP000707451"/>
    </source>
</evidence>
<reference evidence="2" key="1">
    <citation type="submission" date="2021-06" db="EMBL/GenBank/DDBJ databases">
        <title>Genome Sequence of Mortierella hyaline Strain SCG-10, a Cold-Adapted, Nitrate-Reducing Fungus Isolated from Soil in Minnesota, USA.</title>
        <authorList>
            <person name="Aldossari N."/>
        </authorList>
    </citation>
    <scope>NUCLEOTIDE SEQUENCE</scope>
    <source>
        <strain evidence="2">SCG-10</strain>
    </source>
</reference>
<accession>A0A9P8BT02</accession>
<sequence length="73" mass="7666">MMAITHQKSVRTDDTPRQNGNNQGIFLDNQVVNVGGQAQNPPQAAVQLGQNAPNQNQNTGQQGGAPVQHPAPA</sequence>
<dbReference type="AlphaFoldDB" id="A0A9P8BT02"/>
<gene>
    <name evidence="2" type="ORF">KI688_003657</name>
</gene>
<proteinExistence type="predicted"/>
<feature type="compositionally biased region" description="Polar residues" evidence="1">
    <location>
        <begin position="17"/>
        <end position="42"/>
    </location>
</feature>
<dbReference type="EMBL" id="JAHRHY010000014">
    <property type="protein sequence ID" value="KAG9064467.1"/>
    <property type="molecule type" value="Genomic_DNA"/>
</dbReference>
<name>A0A9P8BT02_9FUNG</name>
<comment type="caution">
    <text evidence="2">The sequence shown here is derived from an EMBL/GenBank/DDBJ whole genome shotgun (WGS) entry which is preliminary data.</text>
</comment>
<dbReference type="Proteomes" id="UP000707451">
    <property type="component" value="Unassembled WGS sequence"/>
</dbReference>
<keyword evidence="3" id="KW-1185">Reference proteome</keyword>
<evidence type="ECO:0000313" key="2">
    <source>
        <dbReference type="EMBL" id="KAG9064467.1"/>
    </source>
</evidence>
<evidence type="ECO:0000256" key="1">
    <source>
        <dbReference type="SAM" id="MobiDB-lite"/>
    </source>
</evidence>
<protein>
    <submittedName>
        <fullName evidence="2">Uncharacterized protein</fullName>
    </submittedName>
</protein>
<feature type="region of interest" description="Disordered" evidence="1">
    <location>
        <begin position="1"/>
        <end position="73"/>
    </location>
</feature>
<organism evidence="2 3">
    <name type="scientific">Linnemannia hyalina</name>
    <dbReference type="NCBI Taxonomy" id="64524"/>
    <lineage>
        <taxon>Eukaryota</taxon>
        <taxon>Fungi</taxon>
        <taxon>Fungi incertae sedis</taxon>
        <taxon>Mucoromycota</taxon>
        <taxon>Mortierellomycotina</taxon>
        <taxon>Mortierellomycetes</taxon>
        <taxon>Mortierellales</taxon>
        <taxon>Mortierellaceae</taxon>
        <taxon>Linnemannia</taxon>
    </lineage>
</organism>
<dbReference type="OrthoDB" id="2439352at2759"/>
<feature type="compositionally biased region" description="Low complexity" evidence="1">
    <location>
        <begin position="49"/>
        <end position="66"/>
    </location>
</feature>